<dbReference type="PANTHER" id="PTHR43976">
    <property type="entry name" value="SHORT CHAIN DEHYDROGENASE"/>
    <property type="match status" value="1"/>
</dbReference>
<gene>
    <name evidence="3" type="ORF">FISHEDRAFT_76540</name>
</gene>
<protein>
    <submittedName>
        <fullName evidence="3">NAD(P)-binding protein</fullName>
    </submittedName>
</protein>
<dbReference type="PANTHER" id="PTHR43976:SF16">
    <property type="entry name" value="SHORT-CHAIN DEHYDROGENASE_REDUCTASE FAMILY PROTEIN"/>
    <property type="match status" value="1"/>
</dbReference>
<proteinExistence type="inferred from homology"/>
<dbReference type="Pfam" id="PF00106">
    <property type="entry name" value="adh_short"/>
    <property type="match status" value="1"/>
</dbReference>
<dbReference type="OrthoDB" id="1274115at2759"/>
<evidence type="ECO:0000256" key="1">
    <source>
        <dbReference type="ARBA" id="ARBA00006484"/>
    </source>
</evidence>
<sequence>MPSPRVWFVTGSSTGFGRTLTELALSKGDRVVATLRKPHVLDELVKQYEGKDQLLVLKLDVTKRDEVESTFKTAFEKWGRIDIVFSNAGWGIIGEIESTSEKAARDQMEANFWGAAWVAIEAIKYFRDFNKPVGGKLMHMSSMFGIDVSPGAGYYCATKFASEAMIEAINREVDPSWNIKVTILCPGWFRTPMVMANPVVEPAHPAYAANPNLPSMLVRQVFGPMQTGESPLLGDPKKLIQKFWDLSLLEEMPLHVPFGEDARACFERRYKELKADFEATERYSQNLTFDSKA</sequence>
<name>A0A0D7A2Y3_9AGAR</name>
<evidence type="ECO:0000256" key="2">
    <source>
        <dbReference type="ARBA" id="ARBA00023002"/>
    </source>
</evidence>
<comment type="similarity">
    <text evidence="1">Belongs to the short-chain dehydrogenases/reductases (SDR) family.</text>
</comment>
<keyword evidence="2" id="KW-0560">Oxidoreductase</keyword>
<organism evidence="3 4">
    <name type="scientific">Fistulina hepatica ATCC 64428</name>
    <dbReference type="NCBI Taxonomy" id="1128425"/>
    <lineage>
        <taxon>Eukaryota</taxon>
        <taxon>Fungi</taxon>
        <taxon>Dikarya</taxon>
        <taxon>Basidiomycota</taxon>
        <taxon>Agaricomycotina</taxon>
        <taxon>Agaricomycetes</taxon>
        <taxon>Agaricomycetidae</taxon>
        <taxon>Agaricales</taxon>
        <taxon>Fistulinaceae</taxon>
        <taxon>Fistulina</taxon>
    </lineage>
</organism>
<dbReference type="PRINTS" id="PR00081">
    <property type="entry name" value="GDHRDH"/>
</dbReference>
<dbReference type="Proteomes" id="UP000054144">
    <property type="component" value="Unassembled WGS sequence"/>
</dbReference>
<dbReference type="GO" id="GO:0016491">
    <property type="term" value="F:oxidoreductase activity"/>
    <property type="evidence" value="ECO:0007669"/>
    <property type="project" value="UniProtKB-KW"/>
</dbReference>
<reference evidence="3 4" key="1">
    <citation type="journal article" date="2015" name="Fungal Genet. Biol.">
        <title>Evolution of novel wood decay mechanisms in Agaricales revealed by the genome sequences of Fistulina hepatica and Cylindrobasidium torrendii.</title>
        <authorList>
            <person name="Floudas D."/>
            <person name="Held B.W."/>
            <person name="Riley R."/>
            <person name="Nagy L.G."/>
            <person name="Koehler G."/>
            <person name="Ransdell A.S."/>
            <person name="Younus H."/>
            <person name="Chow J."/>
            <person name="Chiniquy J."/>
            <person name="Lipzen A."/>
            <person name="Tritt A."/>
            <person name="Sun H."/>
            <person name="Haridas S."/>
            <person name="LaButti K."/>
            <person name="Ohm R.A."/>
            <person name="Kues U."/>
            <person name="Blanchette R.A."/>
            <person name="Grigoriev I.V."/>
            <person name="Minto R.E."/>
            <person name="Hibbett D.S."/>
        </authorList>
    </citation>
    <scope>NUCLEOTIDE SEQUENCE [LARGE SCALE GENOMIC DNA]</scope>
    <source>
        <strain evidence="3 4">ATCC 64428</strain>
    </source>
</reference>
<evidence type="ECO:0000313" key="4">
    <source>
        <dbReference type="Proteomes" id="UP000054144"/>
    </source>
</evidence>
<keyword evidence="4" id="KW-1185">Reference proteome</keyword>
<dbReference type="InterPro" id="IPR051911">
    <property type="entry name" value="SDR_oxidoreductase"/>
</dbReference>
<dbReference type="EMBL" id="KN882048">
    <property type="protein sequence ID" value="KIY45357.1"/>
    <property type="molecule type" value="Genomic_DNA"/>
</dbReference>
<dbReference type="InterPro" id="IPR002347">
    <property type="entry name" value="SDR_fam"/>
</dbReference>
<dbReference type="Gene3D" id="3.40.50.720">
    <property type="entry name" value="NAD(P)-binding Rossmann-like Domain"/>
    <property type="match status" value="1"/>
</dbReference>
<dbReference type="AlphaFoldDB" id="A0A0D7A2Y3"/>
<dbReference type="InterPro" id="IPR036291">
    <property type="entry name" value="NAD(P)-bd_dom_sf"/>
</dbReference>
<dbReference type="SUPFAM" id="SSF51735">
    <property type="entry name" value="NAD(P)-binding Rossmann-fold domains"/>
    <property type="match status" value="1"/>
</dbReference>
<accession>A0A0D7A2Y3</accession>
<evidence type="ECO:0000313" key="3">
    <source>
        <dbReference type="EMBL" id="KIY45357.1"/>
    </source>
</evidence>